<evidence type="ECO:0008006" key="3">
    <source>
        <dbReference type="Google" id="ProtNLM"/>
    </source>
</evidence>
<dbReference type="Gene3D" id="1.10.10.10">
    <property type="entry name" value="Winged helix-like DNA-binding domain superfamily/Winged helix DNA-binding domain"/>
    <property type="match status" value="1"/>
</dbReference>
<organism evidence="1 2">
    <name type="scientific">Kineosphaera limosa NBRC 100340</name>
    <dbReference type="NCBI Taxonomy" id="1184609"/>
    <lineage>
        <taxon>Bacteria</taxon>
        <taxon>Bacillati</taxon>
        <taxon>Actinomycetota</taxon>
        <taxon>Actinomycetes</taxon>
        <taxon>Micrococcales</taxon>
        <taxon>Dermatophilaceae</taxon>
        <taxon>Kineosphaera</taxon>
    </lineage>
</organism>
<dbReference type="STRING" id="1184609.KILIM_033_00200"/>
<dbReference type="InterPro" id="IPR036390">
    <property type="entry name" value="WH_DNA-bd_sf"/>
</dbReference>
<protein>
    <recommendedName>
        <fullName evidence="3">ArsR family transcriptional regulator</fullName>
    </recommendedName>
</protein>
<keyword evidence="2" id="KW-1185">Reference proteome</keyword>
<dbReference type="eggNOG" id="COG0640">
    <property type="taxonomic scope" value="Bacteria"/>
</dbReference>
<dbReference type="InterPro" id="IPR036388">
    <property type="entry name" value="WH-like_DNA-bd_sf"/>
</dbReference>
<dbReference type="RefSeq" id="WP_006592732.1">
    <property type="nucleotide sequence ID" value="NZ_BAHD01000033.1"/>
</dbReference>
<reference evidence="1 2" key="1">
    <citation type="submission" date="2012-08" db="EMBL/GenBank/DDBJ databases">
        <title>Whole genome shotgun sequence of Kineosphaera limosa NBRC 100340.</title>
        <authorList>
            <person name="Yoshida I."/>
            <person name="Isaki S."/>
            <person name="Hosoyama A."/>
            <person name="Tsuchikane K."/>
            <person name="Katsumata H."/>
            <person name="Ando Y."/>
            <person name="Ohji S."/>
            <person name="Hamada M."/>
            <person name="Tamura T."/>
            <person name="Yamazoe A."/>
            <person name="Yamazaki S."/>
            <person name="Fujita N."/>
        </authorList>
    </citation>
    <scope>NUCLEOTIDE SEQUENCE [LARGE SCALE GENOMIC DNA]</scope>
    <source>
        <strain evidence="1 2">NBRC 100340</strain>
    </source>
</reference>
<evidence type="ECO:0000313" key="2">
    <source>
        <dbReference type="Proteomes" id="UP000008366"/>
    </source>
</evidence>
<dbReference type="EMBL" id="BAHD01000033">
    <property type="protein sequence ID" value="GAB96200.1"/>
    <property type="molecule type" value="Genomic_DNA"/>
</dbReference>
<dbReference type="Proteomes" id="UP000008366">
    <property type="component" value="Unassembled WGS sequence"/>
</dbReference>
<sequence>MTSTSERLAALEEAVARLTARVERAGAPVASAIATPDVPAIPSAETAVETAVETAGETAGGAPHDDPFWLLQEVLRRRPDGALDYAGHLQLPHGPVRWQRSFDPDALVESDWHQGAARLDALSHPVRLRLLQLVLTGTETTAAMAQDDELGTTGQLHHHLRQLVAAGWLTSVSRGRYAVPAQRVVPLLLIVAAATE</sequence>
<dbReference type="SUPFAM" id="SSF46785">
    <property type="entry name" value="Winged helix' DNA-binding domain"/>
    <property type="match status" value="1"/>
</dbReference>
<dbReference type="OrthoDB" id="3730926at2"/>
<dbReference type="AlphaFoldDB" id="K6WAH0"/>
<comment type="caution">
    <text evidence="1">The sequence shown here is derived from an EMBL/GenBank/DDBJ whole genome shotgun (WGS) entry which is preliminary data.</text>
</comment>
<evidence type="ECO:0000313" key="1">
    <source>
        <dbReference type="EMBL" id="GAB96200.1"/>
    </source>
</evidence>
<gene>
    <name evidence="1" type="ORF">KILIM_033_00200</name>
</gene>
<name>K6WAH0_9MICO</name>
<proteinExistence type="predicted"/>
<accession>K6WAH0</accession>